<name>A0AA39NB35_ARMTA</name>
<sequence length="330" mass="34312">MISKARPSLSQAQALKARPSQALYIARSLVGAVVEIRDRVKDQHAEHAESHEFVLRGLSDVGAMAQQASDVARAMTKIMAPLTDAVNRTMGAVQTTAGAINSHTLTLQSHLTAIQSMRTGIQDVKIRLADVHDSINGMQAQMSALSNPSPSLVLVLVAGNNPLIHTQHPSNSLPAPKCLHGNGTCQGNHGRGTGTHVAPIIVQDSPVLTAASSPVLCPPLTDAQSQTVVFTVTCGDQDLIETSRCVAAAIPGVGVGAITHARPTTVASSALLQFCSQSTATAFVHLLHNHDSVAALGASAGFAAYTPSNQNPDSGLNNMLNILSHPIQGN</sequence>
<organism evidence="1 2">
    <name type="scientific">Armillaria tabescens</name>
    <name type="common">Ringless honey mushroom</name>
    <name type="synonym">Agaricus tabescens</name>
    <dbReference type="NCBI Taxonomy" id="1929756"/>
    <lineage>
        <taxon>Eukaryota</taxon>
        <taxon>Fungi</taxon>
        <taxon>Dikarya</taxon>
        <taxon>Basidiomycota</taxon>
        <taxon>Agaricomycotina</taxon>
        <taxon>Agaricomycetes</taxon>
        <taxon>Agaricomycetidae</taxon>
        <taxon>Agaricales</taxon>
        <taxon>Marasmiineae</taxon>
        <taxon>Physalacriaceae</taxon>
        <taxon>Desarmillaria</taxon>
    </lineage>
</organism>
<gene>
    <name evidence="1" type="ORF">EV420DRAFT_1734550</name>
</gene>
<comment type="caution">
    <text evidence="1">The sequence shown here is derived from an EMBL/GenBank/DDBJ whole genome shotgun (WGS) entry which is preliminary data.</text>
</comment>
<evidence type="ECO:0000313" key="1">
    <source>
        <dbReference type="EMBL" id="KAK0462352.1"/>
    </source>
</evidence>
<accession>A0AA39NB35</accession>
<dbReference type="Proteomes" id="UP001175211">
    <property type="component" value="Unassembled WGS sequence"/>
</dbReference>
<evidence type="ECO:0000313" key="2">
    <source>
        <dbReference type="Proteomes" id="UP001175211"/>
    </source>
</evidence>
<reference evidence="1" key="1">
    <citation type="submission" date="2023-06" db="EMBL/GenBank/DDBJ databases">
        <authorList>
            <consortium name="Lawrence Berkeley National Laboratory"/>
            <person name="Ahrendt S."/>
            <person name="Sahu N."/>
            <person name="Indic B."/>
            <person name="Wong-Bajracharya J."/>
            <person name="Merenyi Z."/>
            <person name="Ke H.-M."/>
            <person name="Monk M."/>
            <person name="Kocsube S."/>
            <person name="Drula E."/>
            <person name="Lipzen A."/>
            <person name="Balint B."/>
            <person name="Henrissat B."/>
            <person name="Andreopoulos B."/>
            <person name="Martin F.M."/>
            <person name="Harder C.B."/>
            <person name="Rigling D."/>
            <person name="Ford K.L."/>
            <person name="Foster G.D."/>
            <person name="Pangilinan J."/>
            <person name="Papanicolaou A."/>
            <person name="Barry K."/>
            <person name="LaButti K."/>
            <person name="Viragh M."/>
            <person name="Koriabine M."/>
            <person name="Yan M."/>
            <person name="Riley R."/>
            <person name="Champramary S."/>
            <person name="Plett K.L."/>
            <person name="Tsai I.J."/>
            <person name="Slot J."/>
            <person name="Sipos G."/>
            <person name="Plett J."/>
            <person name="Nagy L.G."/>
            <person name="Grigoriev I.V."/>
        </authorList>
    </citation>
    <scope>NUCLEOTIDE SEQUENCE</scope>
    <source>
        <strain evidence="1">CCBAS 213</strain>
    </source>
</reference>
<keyword evidence="2" id="KW-1185">Reference proteome</keyword>
<proteinExistence type="predicted"/>
<dbReference type="EMBL" id="JAUEPS010000009">
    <property type="protein sequence ID" value="KAK0462352.1"/>
    <property type="molecule type" value="Genomic_DNA"/>
</dbReference>
<dbReference type="GeneID" id="85363535"/>
<dbReference type="RefSeq" id="XP_060333964.1">
    <property type="nucleotide sequence ID" value="XM_060479987.1"/>
</dbReference>
<dbReference type="AlphaFoldDB" id="A0AA39NB35"/>
<protein>
    <submittedName>
        <fullName evidence="1">Uncharacterized protein</fullName>
    </submittedName>
</protein>